<feature type="compositionally biased region" description="Basic residues" evidence="1">
    <location>
        <begin position="163"/>
        <end position="182"/>
    </location>
</feature>
<evidence type="ECO:0000313" key="2">
    <source>
        <dbReference type="EMBL" id="KAK8153604.1"/>
    </source>
</evidence>
<gene>
    <name evidence="2" type="ORF">IWX90DRAFT_69128</name>
</gene>
<feature type="region of interest" description="Disordered" evidence="1">
    <location>
        <begin position="162"/>
        <end position="200"/>
    </location>
</feature>
<dbReference type="Proteomes" id="UP001456524">
    <property type="component" value="Unassembled WGS sequence"/>
</dbReference>
<name>A0ABR1XG75_9PEZI</name>
<evidence type="ECO:0000313" key="3">
    <source>
        <dbReference type="Proteomes" id="UP001456524"/>
    </source>
</evidence>
<sequence length="315" mass="35549">MSIHVHFESPDPTLPNNQLKAECETAGKGHELNVPHRSIISQTIVERILHHYKSLRRPGKVWGEFLSLKPDIVRRPDFSRGDLPLDTSHYCSYSLGLVAQCSSVAVEAAKPCRCCNNSGTFKSCRQIIWPGRGYLWGGCCVGCRFNRSIKLCSFHSDYVNKGPPRRRSKGTPRSQPRGRPRRQAQMPRSGVETPPVAKATPPVVLEGIKEMANGSNDIPTRRDGLAAIMADIKDKFDHIQNVQNTQLKQYKALQRQNEEYARKVNEFSAELQRHFSRIEASQEEVEDSKNNGYPEGSGHRLRSRFFMGGKRLPGQ</sequence>
<reference evidence="2 3" key="1">
    <citation type="journal article" date="2022" name="G3 (Bethesda)">
        <title>Enemy or ally: a genomic approach to elucidate the lifestyle of Phyllosticta citrichinaensis.</title>
        <authorList>
            <person name="Buijs V.A."/>
            <person name="Groenewald J.Z."/>
            <person name="Haridas S."/>
            <person name="LaButti K.M."/>
            <person name="Lipzen A."/>
            <person name="Martin F.M."/>
            <person name="Barry K."/>
            <person name="Grigoriev I.V."/>
            <person name="Crous P.W."/>
            <person name="Seidl M.F."/>
        </authorList>
    </citation>
    <scope>NUCLEOTIDE SEQUENCE [LARGE SCALE GENOMIC DNA]</scope>
    <source>
        <strain evidence="2 3">CBS 129764</strain>
    </source>
</reference>
<evidence type="ECO:0000256" key="1">
    <source>
        <dbReference type="SAM" id="MobiDB-lite"/>
    </source>
</evidence>
<feature type="compositionally biased region" description="Low complexity" evidence="1">
    <location>
        <begin position="183"/>
        <end position="200"/>
    </location>
</feature>
<organism evidence="2 3">
    <name type="scientific">Phyllosticta citrichinensis</name>
    <dbReference type="NCBI Taxonomy" id="1130410"/>
    <lineage>
        <taxon>Eukaryota</taxon>
        <taxon>Fungi</taxon>
        <taxon>Dikarya</taxon>
        <taxon>Ascomycota</taxon>
        <taxon>Pezizomycotina</taxon>
        <taxon>Dothideomycetes</taxon>
        <taxon>Dothideomycetes incertae sedis</taxon>
        <taxon>Botryosphaeriales</taxon>
        <taxon>Phyllostictaceae</taxon>
        <taxon>Phyllosticta</taxon>
    </lineage>
</organism>
<dbReference type="EMBL" id="JBBWUH010000012">
    <property type="protein sequence ID" value="KAK8153604.1"/>
    <property type="molecule type" value="Genomic_DNA"/>
</dbReference>
<dbReference type="InterPro" id="IPR022190">
    <property type="entry name" value="DUF3716"/>
</dbReference>
<keyword evidence="3" id="KW-1185">Reference proteome</keyword>
<proteinExistence type="predicted"/>
<dbReference type="Pfam" id="PF12511">
    <property type="entry name" value="DUF3716"/>
    <property type="match status" value="1"/>
</dbReference>
<comment type="caution">
    <text evidence="2">The sequence shown here is derived from an EMBL/GenBank/DDBJ whole genome shotgun (WGS) entry which is preliminary data.</text>
</comment>
<feature type="region of interest" description="Disordered" evidence="1">
    <location>
        <begin position="279"/>
        <end position="315"/>
    </location>
</feature>
<accession>A0ABR1XG75</accession>
<protein>
    <submittedName>
        <fullName evidence="2">Uncharacterized protein</fullName>
    </submittedName>
</protein>